<sequence length="442" mass="49339">MASLNEETAKKVLRQVEFYFSDSNLPRDDFLKKSISESEDGMISLALICSFSRMRGHLNLGDAKADSIPEDSVKAVAETLKTSTTLKISEDGQKVGRATEILKPEEVIEQVDIRTVAAAPLEFDVKLEDVETYFGQFGKVNSVRLPRHVADKKLFCGTALVEFSTEEDANKILKETLNYGGVQLELKPKKEFDTEREKETEEYEKSGPRTNSNRKNNAKPEADYPKGLIVAFKLKSSSDKDSAEHNGTPEETEKVAGDVNGEDAEKNNKENVDEKNSLDGEGQKTEDGEKLSEGPVVKGGEKEERGNAVETYKDNMDVVMREDLKILFGKFGTVKYIDFKIGEESGFVRFEEPEAAHKARAAAVLTELGGLVVKNYIATLEPVSGEAEKEYWNLFRGNQEKFRESKGGNRGRGGKHQRGGWKHGRSRDNDNDGGRPKKHRKF</sequence>
<dbReference type="InterPro" id="IPR035979">
    <property type="entry name" value="RBD_domain_sf"/>
</dbReference>
<dbReference type="InterPro" id="IPR012677">
    <property type="entry name" value="Nucleotide-bd_a/b_plait_sf"/>
</dbReference>
<proteinExistence type="predicted"/>
<evidence type="ECO:0000256" key="5">
    <source>
        <dbReference type="ARBA" id="ARBA00057261"/>
    </source>
</evidence>
<organism evidence="11 12">
    <name type="scientific">Rubus argutus</name>
    <name type="common">Southern blackberry</name>
    <dbReference type="NCBI Taxonomy" id="59490"/>
    <lineage>
        <taxon>Eukaryota</taxon>
        <taxon>Viridiplantae</taxon>
        <taxon>Streptophyta</taxon>
        <taxon>Embryophyta</taxon>
        <taxon>Tracheophyta</taxon>
        <taxon>Spermatophyta</taxon>
        <taxon>Magnoliopsida</taxon>
        <taxon>eudicotyledons</taxon>
        <taxon>Gunneridae</taxon>
        <taxon>Pentapetalae</taxon>
        <taxon>rosids</taxon>
        <taxon>fabids</taxon>
        <taxon>Rosales</taxon>
        <taxon>Rosaceae</taxon>
        <taxon>Rosoideae</taxon>
        <taxon>Rosoideae incertae sedis</taxon>
        <taxon>Rubus</taxon>
    </lineage>
</organism>
<dbReference type="PANTHER" id="PTHR22792:SF140">
    <property type="entry name" value="ACHILLES, ISOFORM A"/>
    <property type="match status" value="1"/>
</dbReference>
<protein>
    <recommendedName>
        <fullName evidence="13">La protein 1</fullName>
    </recommendedName>
</protein>
<dbReference type="GO" id="GO:0006396">
    <property type="term" value="P:RNA processing"/>
    <property type="evidence" value="ECO:0007669"/>
    <property type="project" value="InterPro"/>
</dbReference>
<dbReference type="PROSITE" id="PS50961">
    <property type="entry name" value="HTH_LA"/>
    <property type="match status" value="1"/>
</dbReference>
<dbReference type="PRINTS" id="PR00302">
    <property type="entry name" value="LUPUSLA"/>
</dbReference>
<gene>
    <name evidence="11" type="ORF">M0R45_012142</name>
</gene>
<dbReference type="GO" id="GO:0005654">
    <property type="term" value="C:nucleoplasm"/>
    <property type="evidence" value="ECO:0007669"/>
    <property type="project" value="UniProtKB-SubCell"/>
</dbReference>
<feature type="region of interest" description="Disordered" evidence="7">
    <location>
        <begin position="236"/>
        <end position="306"/>
    </location>
</feature>
<feature type="compositionally biased region" description="Basic and acidic residues" evidence="7">
    <location>
        <begin position="426"/>
        <end position="435"/>
    </location>
</feature>
<evidence type="ECO:0000256" key="7">
    <source>
        <dbReference type="SAM" id="MobiDB-lite"/>
    </source>
</evidence>
<feature type="compositionally biased region" description="Basic residues" evidence="7">
    <location>
        <begin position="412"/>
        <end position="425"/>
    </location>
</feature>
<dbReference type="SUPFAM" id="SSF46785">
    <property type="entry name" value="Winged helix' DNA-binding domain"/>
    <property type="match status" value="1"/>
</dbReference>
<dbReference type="Proteomes" id="UP001457282">
    <property type="component" value="Unassembled WGS sequence"/>
</dbReference>
<dbReference type="SMART" id="SM00715">
    <property type="entry name" value="LA"/>
    <property type="match status" value="1"/>
</dbReference>
<dbReference type="GO" id="GO:0003729">
    <property type="term" value="F:mRNA binding"/>
    <property type="evidence" value="ECO:0007669"/>
    <property type="project" value="TreeGrafter"/>
</dbReference>
<evidence type="ECO:0000313" key="11">
    <source>
        <dbReference type="EMBL" id="KAK9946694.1"/>
    </source>
</evidence>
<keyword evidence="4" id="KW-0539">Nucleus</keyword>
<feature type="region of interest" description="Disordered" evidence="7">
    <location>
        <begin position="402"/>
        <end position="442"/>
    </location>
</feature>
<keyword evidence="3 6" id="KW-0694">RNA-binding</keyword>
<feature type="compositionally biased region" description="Basic and acidic residues" evidence="7">
    <location>
        <begin position="263"/>
        <end position="292"/>
    </location>
</feature>
<dbReference type="Pfam" id="PF05383">
    <property type="entry name" value="La"/>
    <property type="match status" value="1"/>
</dbReference>
<comment type="subcellular location">
    <subcellularLocation>
        <location evidence="1">Nucleus</location>
        <location evidence="1">Nucleolus</location>
    </subcellularLocation>
    <subcellularLocation>
        <location evidence="2">Nucleus</location>
        <location evidence="2">Nucleoplasm</location>
    </subcellularLocation>
</comment>
<dbReference type="GO" id="GO:1990904">
    <property type="term" value="C:ribonucleoprotein complex"/>
    <property type="evidence" value="ECO:0007669"/>
    <property type="project" value="UniProtKB-UniRule"/>
</dbReference>
<reference evidence="11 12" key="1">
    <citation type="journal article" date="2023" name="G3 (Bethesda)">
        <title>A chromosome-length genome assembly and annotation of blackberry (Rubus argutus, cv. 'Hillquist').</title>
        <authorList>
            <person name="Bruna T."/>
            <person name="Aryal R."/>
            <person name="Dudchenko O."/>
            <person name="Sargent D.J."/>
            <person name="Mead D."/>
            <person name="Buti M."/>
            <person name="Cavallini A."/>
            <person name="Hytonen T."/>
            <person name="Andres J."/>
            <person name="Pham M."/>
            <person name="Weisz D."/>
            <person name="Mascagni F."/>
            <person name="Usai G."/>
            <person name="Natali L."/>
            <person name="Bassil N."/>
            <person name="Fernandez G.E."/>
            <person name="Lomsadze A."/>
            <person name="Armour M."/>
            <person name="Olukolu B."/>
            <person name="Poorten T."/>
            <person name="Britton C."/>
            <person name="Davik J."/>
            <person name="Ashrafi H."/>
            <person name="Aiden E.L."/>
            <person name="Borodovsky M."/>
            <person name="Worthington M."/>
        </authorList>
    </citation>
    <scope>NUCLEOTIDE SEQUENCE [LARGE SCALE GENOMIC DNA]</scope>
    <source>
        <strain evidence="11">PI 553951</strain>
    </source>
</reference>
<dbReference type="SUPFAM" id="SSF54928">
    <property type="entry name" value="RNA-binding domain, RBD"/>
    <property type="match status" value="2"/>
</dbReference>
<evidence type="ECO:0000259" key="10">
    <source>
        <dbReference type="PROSITE" id="PS51939"/>
    </source>
</evidence>
<dbReference type="InterPro" id="IPR014886">
    <property type="entry name" value="La_xRRM"/>
</dbReference>
<feature type="domain" description="RRM" evidence="8">
    <location>
        <begin position="114"/>
        <end position="199"/>
    </location>
</feature>
<feature type="region of interest" description="Disordered" evidence="7">
    <location>
        <begin position="190"/>
        <end position="223"/>
    </location>
</feature>
<feature type="domain" description="XRRM" evidence="10">
    <location>
        <begin position="302"/>
        <end position="429"/>
    </location>
</feature>
<dbReference type="Gene3D" id="1.10.10.10">
    <property type="entry name" value="Winged helix-like DNA-binding domain superfamily/Winged helix DNA-binding domain"/>
    <property type="match status" value="1"/>
</dbReference>
<dbReference type="InterPro" id="IPR002344">
    <property type="entry name" value="Lupus_La"/>
</dbReference>
<dbReference type="PROSITE" id="PS50102">
    <property type="entry name" value="RRM"/>
    <property type="match status" value="1"/>
</dbReference>
<dbReference type="InterPro" id="IPR036388">
    <property type="entry name" value="WH-like_DNA-bd_sf"/>
</dbReference>
<evidence type="ECO:0000259" key="9">
    <source>
        <dbReference type="PROSITE" id="PS50961"/>
    </source>
</evidence>
<dbReference type="Gene3D" id="3.30.70.330">
    <property type="match status" value="2"/>
</dbReference>
<dbReference type="PROSITE" id="PS51939">
    <property type="entry name" value="XRRM"/>
    <property type="match status" value="1"/>
</dbReference>
<dbReference type="InterPro" id="IPR006630">
    <property type="entry name" value="La_HTH"/>
</dbReference>
<dbReference type="Pfam" id="PF08777">
    <property type="entry name" value="RRM_3"/>
    <property type="match status" value="1"/>
</dbReference>
<keyword evidence="12" id="KW-1185">Reference proteome</keyword>
<dbReference type="PANTHER" id="PTHR22792">
    <property type="entry name" value="LUPUS LA PROTEIN-RELATED"/>
    <property type="match status" value="1"/>
</dbReference>
<comment type="function">
    <text evidence="5">Binds to the 3' poly(U) terminus of nascent RNA polymerase III transcripts, protecting them from exonuclease digestion and facilitating their folding and maturation.</text>
</comment>
<dbReference type="InterPro" id="IPR036390">
    <property type="entry name" value="WH_DNA-bd_sf"/>
</dbReference>
<feature type="compositionally biased region" description="Basic and acidic residues" evidence="7">
    <location>
        <begin position="190"/>
        <end position="207"/>
    </location>
</feature>
<evidence type="ECO:0000256" key="6">
    <source>
        <dbReference type="PROSITE-ProRule" id="PRU00332"/>
    </source>
</evidence>
<evidence type="ECO:0008006" key="13">
    <source>
        <dbReference type="Google" id="ProtNLM"/>
    </source>
</evidence>
<dbReference type="AlphaFoldDB" id="A0AAW1YEQ3"/>
<accession>A0AAW1YEQ3</accession>
<evidence type="ECO:0000313" key="12">
    <source>
        <dbReference type="Proteomes" id="UP001457282"/>
    </source>
</evidence>
<feature type="compositionally biased region" description="Basic and acidic residues" evidence="7">
    <location>
        <begin position="236"/>
        <end position="256"/>
    </location>
</feature>
<feature type="domain" description="HTH La-type RNA-binding" evidence="9">
    <location>
        <begin position="2"/>
        <end position="107"/>
    </location>
</feature>
<evidence type="ECO:0000256" key="3">
    <source>
        <dbReference type="ARBA" id="ARBA00022884"/>
    </source>
</evidence>
<dbReference type="GO" id="GO:0005730">
    <property type="term" value="C:nucleolus"/>
    <property type="evidence" value="ECO:0007669"/>
    <property type="project" value="UniProtKB-SubCell"/>
</dbReference>
<evidence type="ECO:0000256" key="4">
    <source>
        <dbReference type="ARBA" id="ARBA00023242"/>
    </source>
</evidence>
<comment type="caution">
    <text evidence="11">The sequence shown here is derived from an EMBL/GenBank/DDBJ whole genome shotgun (WGS) entry which is preliminary data.</text>
</comment>
<dbReference type="Pfam" id="PF00076">
    <property type="entry name" value="RRM_1"/>
    <property type="match status" value="1"/>
</dbReference>
<dbReference type="CDD" id="cd12291">
    <property type="entry name" value="RRM1_La"/>
    <property type="match status" value="1"/>
</dbReference>
<evidence type="ECO:0000259" key="8">
    <source>
        <dbReference type="PROSITE" id="PS50102"/>
    </source>
</evidence>
<dbReference type="EMBL" id="JBEDUW010000002">
    <property type="protein sequence ID" value="KAK9946694.1"/>
    <property type="molecule type" value="Genomic_DNA"/>
</dbReference>
<evidence type="ECO:0000256" key="1">
    <source>
        <dbReference type="ARBA" id="ARBA00004604"/>
    </source>
</evidence>
<evidence type="ECO:0000256" key="2">
    <source>
        <dbReference type="ARBA" id="ARBA00004642"/>
    </source>
</evidence>
<dbReference type="InterPro" id="IPR000504">
    <property type="entry name" value="RRM_dom"/>
</dbReference>
<dbReference type="InterPro" id="IPR045180">
    <property type="entry name" value="La_dom_prot"/>
</dbReference>
<name>A0AAW1YEQ3_RUBAR</name>
<dbReference type="SMART" id="SM00360">
    <property type="entry name" value="RRM"/>
    <property type="match status" value="2"/>
</dbReference>
<dbReference type="FunFam" id="1.10.10.10:FF:000795">
    <property type="entry name" value="La protein 2"/>
    <property type="match status" value="1"/>
</dbReference>
<dbReference type="CDD" id="cd08030">
    <property type="entry name" value="LA_like_plant"/>
    <property type="match status" value="1"/>
</dbReference>